<dbReference type="OrthoDB" id="9795390at2"/>
<gene>
    <name evidence="2" type="ORF">FMM06_05505</name>
</gene>
<evidence type="ECO:0000313" key="2">
    <source>
        <dbReference type="EMBL" id="TRW18411.1"/>
    </source>
</evidence>
<comment type="caution">
    <text evidence="2">The sequence shown here is derived from an EMBL/GenBank/DDBJ whole genome shotgun (WGS) entry which is preliminary data.</text>
</comment>
<accession>A0A552UJR2</accession>
<evidence type="ECO:0008006" key="4">
    <source>
        <dbReference type="Google" id="ProtNLM"/>
    </source>
</evidence>
<evidence type="ECO:0000313" key="3">
    <source>
        <dbReference type="Proteomes" id="UP000317894"/>
    </source>
</evidence>
<evidence type="ECO:0000256" key="1">
    <source>
        <dbReference type="SAM" id="SignalP"/>
    </source>
</evidence>
<name>A0A552UJR2_9SPHN</name>
<protein>
    <recommendedName>
        <fullName evidence="4">Lipoprotein SmpA/OmlA domain-containing protein</fullName>
    </recommendedName>
</protein>
<dbReference type="AlphaFoldDB" id="A0A552UJR2"/>
<organism evidence="2 3">
    <name type="scientific">Glacieibacterium frigidum</name>
    <dbReference type="NCBI Taxonomy" id="2593303"/>
    <lineage>
        <taxon>Bacteria</taxon>
        <taxon>Pseudomonadati</taxon>
        <taxon>Pseudomonadota</taxon>
        <taxon>Alphaproteobacteria</taxon>
        <taxon>Sphingomonadales</taxon>
        <taxon>Sphingosinicellaceae</taxon>
        <taxon>Glacieibacterium</taxon>
    </lineage>
</organism>
<keyword evidence="3" id="KW-1185">Reference proteome</keyword>
<proteinExistence type="predicted"/>
<dbReference type="EMBL" id="VJWA01000001">
    <property type="protein sequence ID" value="TRW18411.1"/>
    <property type="molecule type" value="Genomic_DNA"/>
</dbReference>
<feature type="chain" id="PRO_5021803693" description="Lipoprotein SmpA/OmlA domain-containing protein" evidence="1">
    <location>
        <begin position="28"/>
        <end position="150"/>
    </location>
</feature>
<keyword evidence="1" id="KW-0732">Signal</keyword>
<sequence length="150" mass="15687">MVKVSFSKLGLALSVAAFSVVPSSSLAAKRDSDAPNMLTHGMVQMTLVPGQTTQLQILETFGAPNVTTIEGPNREVWIYDRHATVTSASGSGFSIGMLLGGAGGDGGGAAGVGFGSRKSRAEQSSRSMTIIIKFDENKRVVDFRSRASSF</sequence>
<dbReference type="Proteomes" id="UP000317894">
    <property type="component" value="Unassembled WGS sequence"/>
</dbReference>
<feature type="signal peptide" evidence="1">
    <location>
        <begin position="1"/>
        <end position="27"/>
    </location>
</feature>
<reference evidence="2 3" key="1">
    <citation type="submission" date="2019-07" db="EMBL/GenBank/DDBJ databases">
        <title>Novel species isolated from glacier.</title>
        <authorList>
            <person name="Liu Q."/>
            <person name="Xin Y.-H."/>
        </authorList>
    </citation>
    <scope>NUCLEOTIDE SEQUENCE [LARGE SCALE GENOMIC DNA]</scope>
    <source>
        <strain evidence="2 3">LB1R16</strain>
    </source>
</reference>